<evidence type="ECO:0000313" key="2">
    <source>
        <dbReference type="Proteomes" id="UP000324800"/>
    </source>
</evidence>
<evidence type="ECO:0000313" key="1">
    <source>
        <dbReference type="EMBL" id="KAA6370201.1"/>
    </source>
</evidence>
<name>A0A5J4UJG7_9EUKA</name>
<sequence>RAPKEEVVPRISWSLEQIILVSYIDLSSMSGMSHISVKMSRRPVKITTLFGTNKM</sequence>
<reference evidence="1 2" key="1">
    <citation type="submission" date="2019-03" db="EMBL/GenBank/DDBJ databases">
        <title>Single cell metagenomics reveals metabolic interactions within the superorganism composed of flagellate Streblomastix strix and complex community of Bacteroidetes bacteria on its surface.</title>
        <authorList>
            <person name="Treitli S.C."/>
            <person name="Kolisko M."/>
            <person name="Husnik F."/>
            <person name="Keeling P."/>
            <person name="Hampl V."/>
        </authorList>
    </citation>
    <scope>NUCLEOTIDE SEQUENCE [LARGE SCALE GENOMIC DNA]</scope>
    <source>
        <strain evidence="1">ST1C</strain>
    </source>
</reference>
<dbReference type="Proteomes" id="UP000324800">
    <property type="component" value="Unassembled WGS sequence"/>
</dbReference>
<feature type="non-terminal residue" evidence="1">
    <location>
        <position position="1"/>
    </location>
</feature>
<gene>
    <name evidence="1" type="ORF">EZS28_034272</name>
</gene>
<dbReference type="AlphaFoldDB" id="A0A5J4UJG7"/>
<proteinExistence type="predicted"/>
<organism evidence="1 2">
    <name type="scientific">Streblomastix strix</name>
    <dbReference type="NCBI Taxonomy" id="222440"/>
    <lineage>
        <taxon>Eukaryota</taxon>
        <taxon>Metamonada</taxon>
        <taxon>Preaxostyla</taxon>
        <taxon>Oxymonadida</taxon>
        <taxon>Streblomastigidae</taxon>
        <taxon>Streblomastix</taxon>
    </lineage>
</organism>
<dbReference type="EMBL" id="SNRW01015628">
    <property type="protein sequence ID" value="KAA6370201.1"/>
    <property type="molecule type" value="Genomic_DNA"/>
</dbReference>
<accession>A0A5J4UJG7</accession>
<protein>
    <submittedName>
        <fullName evidence="1">Uncharacterized protein</fullName>
    </submittedName>
</protein>
<comment type="caution">
    <text evidence="1">The sequence shown here is derived from an EMBL/GenBank/DDBJ whole genome shotgun (WGS) entry which is preliminary data.</text>
</comment>